<feature type="domain" description="Reverse transcriptase zinc-binding" evidence="1">
    <location>
        <begin position="27"/>
        <end position="70"/>
    </location>
</feature>
<keyword evidence="3" id="KW-1185">Reference proteome</keyword>
<keyword evidence="2" id="KW-0808">Transferase</keyword>
<reference evidence="2 3" key="1">
    <citation type="journal article" date="2018" name="Mol. Plant">
        <title>The genome of Artemisia annua provides insight into the evolution of Asteraceae family and artemisinin biosynthesis.</title>
        <authorList>
            <person name="Shen Q."/>
            <person name="Zhang L."/>
            <person name="Liao Z."/>
            <person name="Wang S."/>
            <person name="Yan T."/>
            <person name="Shi P."/>
            <person name="Liu M."/>
            <person name="Fu X."/>
            <person name="Pan Q."/>
            <person name="Wang Y."/>
            <person name="Lv Z."/>
            <person name="Lu X."/>
            <person name="Zhang F."/>
            <person name="Jiang W."/>
            <person name="Ma Y."/>
            <person name="Chen M."/>
            <person name="Hao X."/>
            <person name="Li L."/>
            <person name="Tang Y."/>
            <person name="Lv G."/>
            <person name="Zhou Y."/>
            <person name="Sun X."/>
            <person name="Brodelius P.E."/>
            <person name="Rose J.K.C."/>
            <person name="Tang K."/>
        </authorList>
    </citation>
    <scope>NUCLEOTIDE SEQUENCE [LARGE SCALE GENOMIC DNA]</scope>
    <source>
        <strain evidence="3">cv. Huhao1</strain>
        <tissue evidence="2">Leaf</tissue>
    </source>
</reference>
<accession>A0A2U1LG08</accession>
<dbReference type="GO" id="GO:0003964">
    <property type="term" value="F:RNA-directed DNA polymerase activity"/>
    <property type="evidence" value="ECO:0007669"/>
    <property type="project" value="UniProtKB-KW"/>
</dbReference>
<evidence type="ECO:0000313" key="3">
    <source>
        <dbReference type="Proteomes" id="UP000245207"/>
    </source>
</evidence>
<dbReference type="AlphaFoldDB" id="A0A2U1LG08"/>
<evidence type="ECO:0000313" key="2">
    <source>
        <dbReference type="EMBL" id="PWA47902.1"/>
    </source>
</evidence>
<gene>
    <name evidence="2" type="ORF">CTI12_AA490070</name>
</gene>
<dbReference type="InterPro" id="IPR026960">
    <property type="entry name" value="RVT-Znf"/>
</dbReference>
<organism evidence="2 3">
    <name type="scientific">Artemisia annua</name>
    <name type="common">Sweet wormwood</name>
    <dbReference type="NCBI Taxonomy" id="35608"/>
    <lineage>
        <taxon>Eukaryota</taxon>
        <taxon>Viridiplantae</taxon>
        <taxon>Streptophyta</taxon>
        <taxon>Embryophyta</taxon>
        <taxon>Tracheophyta</taxon>
        <taxon>Spermatophyta</taxon>
        <taxon>Magnoliopsida</taxon>
        <taxon>eudicotyledons</taxon>
        <taxon>Gunneridae</taxon>
        <taxon>Pentapetalae</taxon>
        <taxon>asterids</taxon>
        <taxon>campanulids</taxon>
        <taxon>Asterales</taxon>
        <taxon>Asteraceae</taxon>
        <taxon>Asteroideae</taxon>
        <taxon>Anthemideae</taxon>
        <taxon>Artemisiinae</taxon>
        <taxon>Artemisia</taxon>
    </lineage>
</organism>
<protein>
    <submittedName>
        <fullName evidence="2">RNA-directed DNA polymerase, eukaryota, Reverse transcriptase zinc-binding domain protein</fullName>
    </submittedName>
</protein>
<name>A0A2U1LG08_ARTAN</name>
<keyword evidence="2" id="KW-0548">Nucleotidyltransferase</keyword>
<proteinExistence type="predicted"/>
<keyword evidence="2" id="KW-0695">RNA-directed DNA polymerase</keyword>
<evidence type="ECO:0000259" key="1">
    <source>
        <dbReference type="Pfam" id="PF13966"/>
    </source>
</evidence>
<dbReference type="EMBL" id="PKPP01009596">
    <property type="protein sequence ID" value="PWA47902.1"/>
    <property type="molecule type" value="Genomic_DNA"/>
</dbReference>
<dbReference type="OrthoDB" id="1938430at2759"/>
<dbReference type="Pfam" id="PF13966">
    <property type="entry name" value="zf-RVT"/>
    <property type="match status" value="1"/>
</dbReference>
<sequence length="224" mass="25905">MVEVFLYEPVLTEDKEDEVKWLSKNNGKPKIQDRLMKWQPNTDFKCALCKNDVDSHTHMFFKCKYYEQVWAVLKKLTSIGGSADKLMDIVNMLTSKPFKNNIWMVVNRLVIGACVYHVWEVKVLLRIIVENVREKLMSSCVKKSIDVCNVAIAGWILVDGSMSKMYVQMGCMDREGIITVWESCCFGDIEIVGPLVLWMMPFMDSSLMMHCEDVAAMYSKDYLH</sequence>
<dbReference type="Proteomes" id="UP000245207">
    <property type="component" value="Unassembled WGS sequence"/>
</dbReference>
<comment type="caution">
    <text evidence="2">The sequence shown here is derived from an EMBL/GenBank/DDBJ whole genome shotgun (WGS) entry which is preliminary data.</text>
</comment>
<dbReference type="STRING" id="35608.A0A2U1LG08"/>